<evidence type="ECO:0000256" key="7">
    <source>
        <dbReference type="ARBA" id="ARBA00032306"/>
    </source>
</evidence>
<comment type="catalytic activity">
    <reaction evidence="8">
        <text>a ribonucleoside 5'-triphosphate + 2 H2O = a ribonucleoside 5'-phosphate + 2 phosphate + 2 H(+)</text>
        <dbReference type="Rhea" id="RHEA:36795"/>
        <dbReference type="ChEBI" id="CHEBI:15377"/>
        <dbReference type="ChEBI" id="CHEBI:15378"/>
        <dbReference type="ChEBI" id="CHEBI:43474"/>
        <dbReference type="ChEBI" id="CHEBI:58043"/>
        <dbReference type="ChEBI" id="CHEBI:61557"/>
        <dbReference type="EC" id="3.6.1.5"/>
    </reaction>
</comment>
<dbReference type="Gramene" id="Al_scaffold_0001_1470">
    <property type="protein sequence ID" value="Al_scaffold_0001_1470"/>
    <property type="gene ID" value="Al_scaffold_0001_1470"/>
</dbReference>
<dbReference type="GO" id="GO:0004050">
    <property type="term" value="F:apyrase activity"/>
    <property type="evidence" value="ECO:0007669"/>
    <property type="project" value="UniProtKB-EC"/>
</dbReference>
<evidence type="ECO:0000256" key="6">
    <source>
        <dbReference type="ARBA" id="ARBA00031428"/>
    </source>
</evidence>
<keyword evidence="10" id="KW-0067">ATP-binding</keyword>
<keyword evidence="12" id="KW-0812">Transmembrane</keyword>
<proteinExistence type="inferred from homology"/>
<feature type="compositionally biased region" description="Polar residues" evidence="11">
    <location>
        <begin position="22"/>
        <end position="35"/>
    </location>
</feature>
<keyword evidence="10" id="KW-0547">Nucleotide-binding</keyword>
<dbReference type="Gene3D" id="3.30.420.150">
    <property type="entry name" value="Exopolyphosphatase. Domain 2"/>
    <property type="match status" value="1"/>
</dbReference>
<dbReference type="STRING" id="81972.D7KBI2"/>
<feature type="transmembrane region" description="Helical" evidence="12">
    <location>
        <begin position="47"/>
        <end position="69"/>
    </location>
</feature>
<evidence type="ECO:0000256" key="4">
    <source>
        <dbReference type="ARBA" id="ARBA00030084"/>
    </source>
</evidence>
<reference evidence="14" key="1">
    <citation type="journal article" date="2011" name="Nat. Genet.">
        <title>The Arabidopsis lyrata genome sequence and the basis of rapid genome size change.</title>
        <authorList>
            <person name="Hu T.T."/>
            <person name="Pattyn P."/>
            <person name="Bakker E.G."/>
            <person name="Cao J."/>
            <person name="Cheng J.-F."/>
            <person name="Clark R.M."/>
            <person name="Fahlgren N."/>
            <person name="Fawcett J.A."/>
            <person name="Grimwood J."/>
            <person name="Gundlach H."/>
            <person name="Haberer G."/>
            <person name="Hollister J.D."/>
            <person name="Ossowski S."/>
            <person name="Ottilar R.P."/>
            <person name="Salamov A.A."/>
            <person name="Schneeberger K."/>
            <person name="Spannagl M."/>
            <person name="Wang X."/>
            <person name="Yang L."/>
            <person name="Nasrallah M.E."/>
            <person name="Bergelson J."/>
            <person name="Carrington J.C."/>
            <person name="Gaut B.S."/>
            <person name="Schmutz J."/>
            <person name="Mayer K.F.X."/>
            <person name="Van de Peer Y."/>
            <person name="Grigoriev I.V."/>
            <person name="Nordborg M."/>
            <person name="Weigel D."/>
            <person name="Guo Y.-L."/>
        </authorList>
    </citation>
    <scope>NUCLEOTIDE SEQUENCE [LARGE SCALE GENOMIC DNA]</scope>
    <source>
        <strain evidence="14">cv. MN47</strain>
    </source>
</reference>
<evidence type="ECO:0000256" key="3">
    <source>
        <dbReference type="ARBA" id="ARBA00022801"/>
    </source>
</evidence>
<evidence type="ECO:0000313" key="13">
    <source>
        <dbReference type="EMBL" id="EFH66303.1"/>
    </source>
</evidence>
<organism evidence="14">
    <name type="scientific">Arabidopsis lyrata subsp. lyrata</name>
    <name type="common">Lyre-leaved rock-cress</name>
    <dbReference type="NCBI Taxonomy" id="81972"/>
    <lineage>
        <taxon>Eukaryota</taxon>
        <taxon>Viridiplantae</taxon>
        <taxon>Streptophyta</taxon>
        <taxon>Embryophyta</taxon>
        <taxon>Tracheophyta</taxon>
        <taxon>Spermatophyta</taxon>
        <taxon>Magnoliopsida</taxon>
        <taxon>eudicotyledons</taxon>
        <taxon>Gunneridae</taxon>
        <taxon>Pentapetalae</taxon>
        <taxon>rosids</taxon>
        <taxon>malvids</taxon>
        <taxon>Brassicales</taxon>
        <taxon>Brassicaceae</taxon>
        <taxon>Camelineae</taxon>
        <taxon>Arabidopsis</taxon>
    </lineage>
</organism>
<comment type="similarity">
    <text evidence="1">Belongs to the GDA1/CD39 NTPase family.</text>
</comment>
<evidence type="ECO:0000256" key="9">
    <source>
        <dbReference type="PIRSR" id="PIRSR600407-1"/>
    </source>
</evidence>
<keyword evidence="14" id="KW-1185">Reference proteome</keyword>
<evidence type="ECO:0000256" key="2">
    <source>
        <dbReference type="ARBA" id="ARBA00012148"/>
    </source>
</evidence>
<dbReference type="PANTHER" id="PTHR11782">
    <property type="entry name" value="ADENOSINE/GUANOSINE DIPHOSPHATASE"/>
    <property type="match status" value="1"/>
</dbReference>
<evidence type="ECO:0000256" key="8">
    <source>
        <dbReference type="ARBA" id="ARBA00049175"/>
    </source>
</evidence>
<name>D7KBI2_ARALL</name>
<accession>D7KBI2</accession>
<keyword evidence="12" id="KW-1133">Transmembrane helix</keyword>
<dbReference type="CDD" id="cd24042">
    <property type="entry name" value="ASKHA_NBD_AtAPY3-like"/>
    <property type="match status" value="1"/>
</dbReference>
<dbReference type="EMBL" id="GL348713">
    <property type="protein sequence ID" value="EFH66303.1"/>
    <property type="molecule type" value="Genomic_DNA"/>
</dbReference>
<feature type="region of interest" description="Disordered" evidence="11">
    <location>
        <begin position="1"/>
        <end position="37"/>
    </location>
</feature>
<evidence type="ECO:0000256" key="5">
    <source>
        <dbReference type="ARBA" id="ARBA00031370"/>
    </source>
</evidence>
<feature type="active site" description="Proton acceptor" evidence="9">
    <location>
        <position position="206"/>
    </location>
</feature>
<feature type="binding site" evidence="10">
    <location>
        <begin position="236"/>
        <end position="240"/>
    </location>
    <ligand>
        <name>ATP</name>
        <dbReference type="ChEBI" id="CHEBI:30616"/>
    </ligand>
</feature>
<evidence type="ECO:0000313" key="14">
    <source>
        <dbReference type="Proteomes" id="UP000008694"/>
    </source>
</evidence>
<protein>
    <recommendedName>
        <fullName evidence="2">apyrase</fullName>
        <ecNumber evidence="2">3.6.1.5</ecNumber>
    </recommendedName>
    <alternativeName>
        <fullName evidence="6">ATP-diphosphatase</fullName>
    </alternativeName>
    <alternativeName>
        <fullName evidence="7">ATP-diphosphohydrolase</fullName>
    </alternativeName>
    <alternativeName>
        <fullName evidence="4">Adenosine diphosphatase</fullName>
    </alternativeName>
    <alternativeName>
        <fullName evidence="5">NTPDase</fullName>
    </alternativeName>
</protein>
<evidence type="ECO:0000256" key="10">
    <source>
        <dbReference type="PIRSR" id="PIRSR600407-2"/>
    </source>
</evidence>
<dbReference type="InterPro" id="IPR000407">
    <property type="entry name" value="GDA1_CD39_NTPase"/>
</dbReference>
<dbReference type="PANTHER" id="PTHR11782:SF100">
    <property type="entry name" value="APYRASE 3-RELATED"/>
    <property type="match status" value="1"/>
</dbReference>
<dbReference type="HOGENOM" id="CLU_010246_5_1_1"/>
<sequence>MQRFNARSGLKFKSDMRDPPEVQTSPGNHRSSPSTVAKPKWKHTKSIVFVIVSCVTIALGLFFVCYSISRSGRNRRVSLRYSIIIDGGSSGTRVHVFGYRIQSGEPVFDFGEESYGSLKLSPGLSAYAENPEGVSESVTELVEFAKRRVPKGKLKKSDIRLMATAGMRLLELPVQEQILDVTRRVLRSSGFEFREEWASVISGSDEGVYAWVVANHALGSLGGEPLKTTGIVELGGASTQVTFVSSELVPSEFSRTLDYGNVSYNLYSHSFLDFGQDAAQEKLSEFLHNSAAANSTGEGIVPDPCTPKGYILKTNLQKDLPGFLADKGKFIATLQAAGNFSECRSAAFAMLQEGKWKCTYKHCSIGSIFTPNLQGSFLATENFFHTSKFFGLGEKDWLSEMILAGNRFCGEDWSKLKVKYPTFKDENLLRYCFSSAYIISMLHDSLGVALDDKRIKYASKAGDDDIPLDWALGAFILNTATATFDYSGKSRKILDLSNVAKYKT</sequence>
<dbReference type="GO" id="GO:0005524">
    <property type="term" value="F:ATP binding"/>
    <property type="evidence" value="ECO:0007669"/>
    <property type="project" value="UniProtKB-KW"/>
</dbReference>
<gene>
    <name evidence="13" type="ORF">ARALYDRAFT_679147</name>
</gene>
<evidence type="ECO:0000256" key="12">
    <source>
        <dbReference type="SAM" id="Phobius"/>
    </source>
</evidence>
<dbReference type="EC" id="3.6.1.5" evidence="2"/>
<dbReference type="Gene3D" id="3.30.420.40">
    <property type="match status" value="1"/>
</dbReference>
<dbReference type="AlphaFoldDB" id="D7KBI2"/>
<dbReference type="GO" id="GO:0016020">
    <property type="term" value="C:membrane"/>
    <property type="evidence" value="ECO:0007669"/>
    <property type="project" value="TreeGrafter"/>
</dbReference>
<evidence type="ECO:0000256" key="1">
    <source>
        <dbReference type="ARBA" id="ARBA00009283"/>
    </source>
</evidence>
<dbReference type="Pfam" id="PF01150">
    <property type="entry name" value="GDA1_CD39"/>
    <property type="match status" value="1"/>
</dbReference>
<dbReference type="Proteomes" id="UP000008694">
    <property type="component" value="Unassembled WGS sequence"/>
</dbReference>
<keyword evidence="12" id="KW-0472">Membrane</keyword>
<dbReference type="eggNOG" id="KOG1386">
    <property type="taxonomic scope" value="Eukaryota"/>
</dbReference>
<evidence type="ECO:0000256" key="11">
    <source>
        <dbReference type="SAM" id="MobiDB-lite"/>
    </source>
</evidence>
<dbReference type="GO" id="GO:0017110">
    <property type="term" value="F:nucleoside diphosphate phosphatase activity"/>
    <property type="evidence" value="ECO:0007669"/>
    <property type="project" value="TreeGrafter"/>
</dbReference>
<dbReference type="GO" id="GO:0009134">
    <property type="term" value="P:nucleoside diphosphate catabolic process"/>
    <property type="evidence" value="ECO:0007669"/>
    <property type="project" value="TreeGrafter"/>
</dbReference>
<keyword evidence="3" id="KW-0378">Hydrolase</keyword>